<reference evidence="11" key="2">
    <citation type="journal article" date="2023" name="Infect Dis Poverty">
        <title>Chromosome-scale genome of the human blood fluke Schistosoma mekongi and its implications for public health.</title>
        <authorList>
            <person name="Zhou M."/>
            <person name="Xu L."/>
            <person name="Xu D."/>
            <person name="Chen W."/>
            <person name="Khan J."/>
            <person name="Hu Y."/>
            <person name="Huang H."/>
            <person name="Wei H."/>
            <person name="Zhang Y."/>
            <person name="Chusongsang P."/>
            <person name="Tanasarnprasert K."/>
            <person name="Hu X."/>
            <person name="Limpanont Y."/>
            <person name="Lv Z."/>
        </authorList>
    </citation>
    <scope>NUCLEOTIDE SEQUENCE</scope>
    <source>
        <strain evidence="11">LV_2022a</strain>
    </source>
</reference>
<protein>
    <recommendedName>
        <fullName evidence="10">Cadherin domain-containing protein</fullName>
    </recommendedName>
</protein>
<dbReference type="GO" id="GO:0007156">
    <property type="term" value="P:homophilic cell adhesion via plasma membrane adhesion molecules"/>
    <property type="evidence" value="ECO:0007669"/>
    <property type="project" value="InterPro"/>
</dbReference>
<evidence type="ECO:0000256" key="9">
    <source>
        <dbReference type="SAM" id="Phobius"/>
    </source>
</evidence>
<dbReference type="PROSITE" id="PS50268">
    <property type="entry name" value="CADHERIN_2"/>
    <property type="match status" value="2"/>
</dbReference>
<evidence type="ECO:0000256" key="4">
    <source>
        <dbReference type="ARBA" id="ARBA00022837"/>
    </source>
</evidence>
<dbReference type="PANTHER" id="PTHR24028:SF328">
    <property type="entry name" value="CADHERIN-3"/>
    <property type="match status" value="1"/>
</dbReference>
<keyword evidence="7" id="KW-0325">Glycoprotein</keyword>
<reference evidence="11" key="1">
    <citation type="submission" date="2022-04" db="EMBL/GenBank/DDBJ databases">
        <authorList>
            <person name="Xu L."/>
            <person name="Lv Z."/>
        </authorList>
    </citation>
    <scope>NUCLEOTIDE SEQUENCE</scope>
    <source>
        <strain evidence="11">LV_2022a</strain>
    </source>
</reference>
<evidence type="ECO:0000256" key="6">
    <source>
        <dbReference type="ARBA" id="ARBA00023136"/>
    </source>
</evidence>
<proteinExistence type="predicted"/>
<dbReference type="CDD" id="cd11304">
    <property type="entry name" value="Cadherin_repeat"/>
    <property type="match status" value="1"/>
</dbReference>
<accession>A0AAE1Z957</accession>
<keyword evidence="12" id="KW-1185">Reference proteome</keyword>
<name>A0AAE1Z957_SCHME</name>
<gene>
    <name evidence="11" type="ORF">MN116_007343</name>
</gene>
<evidence type="ECO:0000259" key="10">
    <source>
        <dbReference type="PROSITE" id="PS50268"/>
    </source>
</evidence>
<dbReference type="InterPro" id="IPR050174">
    <property type="entry name" value="Protocadherin/Cadherin-CA"/>
</dbReference>
<evidence type="ECO:0000256" key="5">
    <source>
        <dbReference type="ARBA" id="ARBA00022989"/>
    </source>
</evidence>
<dbReference type="GO" id="GO:0005509">
    <property type="term" value="F:calcium ion binding"/>
    <property type="evidence" value="ECO:0007669"/>
    <property type="project" value="UniProtKB-UniRule"/>
</dbReference>
<evidence type="ECO:0000256" key="7">
    <source>
        <dbReference type="ARBA" id="ARBA00023180"/>
    </source>
</evidence>
<evidence type="ECO:0000256" key="2">
    <source>
        <dbReference type="ARBA" id="ARBA00022692"/>
    </source>
</evidence>
<dbReference type="Gene3D" id="2.60.40.60">
    <property type="entry name" value="Cadherins"/>
    <property type="match status" value="2"/>
</dbReference>
<comment type="subcellular location">
    <subcellularLocation>
        <location evidence="1">Membrane</location>
        <topology evidence="1">Single-pass membrane protein</topology>
    </subcellularLocation>
</comment>
<sequence>MYIAIHDNKHTEQSLTTNILINIFIDDLNDNSPQFLDNNIQTVYINESSLPELTKIPIKPAYDADFNEISNEFNALLNSTQNHYQSLNTTKLFIDSNGAIWCEEKIDRELIPFIDLIIGAHDLGEPKLTSYIKIRIIINDINDHSPEWQFPTDNDFIVIVSKSLLIGTIITRIHAIDKDETIKNGYINYYFYTLNNTNMYKSNYNMITYQIIEQFFALDTNSGELTVKYSLLTLPDGFLDIWLQAIDNGKVYKQSIAKLVLYLSSDIHNDRINFDNPYKLINYYKQNKSMLDITKQIHSLSNIHHILPMKMNTNISSMYLPTKQLHNRHINMLSLLISGLIIGVILLIVGLILFILYFKYKSCYHGSTKYDSVVPINTMEYHLNLTDNNNNSYNKHNITTICNELNTQTTTTAVFQYSSDLEDKYTEHTPNDINNNKEKFTELNGSNSMSLSLDNTTIQTYIPMSLMKNSTELQYTPITSMINLTDNIPLRLVHVTNDNFSVPLCMTHDNVYTTVEPNTTEPLTPQSLTIIAKVISTDQIKSNILPILSDESSTTDVSNAITNNKLYDNDTNIKLEYLTHSESYYPTYTPFVLTSIGNTS</sequence>
<dbReference type="PRINTS" id="PR00205">
    <property type="entry name" value="CADHERIN"/>
</dbReference>
<evidence type="ECO:0000256" key="8">
    <source>
        <dbReference type="PROSITE-ProRule" id="PRU00043"/>
    </source>
</evidence>
<dbReference type="AlphaFoldDB" id="A0AAE1Z957"/>
<evidence type="ECO:0000313" key="12">
    <source>
        <dbReference type="Proteomes" id="UP001292079"/>
    </source>
</evidence>
<keyword evidence="2 9" id="KW-0812">Transmembrane</keyword>
<keyword evidence="4 8" id="KW-0106">Calcium</keyword>
<keyword evidence="6 9" id="KW-0472">Membrane</keyword>
<organism evidence="11 12">
    <name type="scientific">Schistosoma mekongi</name>
    <name type="common">Parasitic worm</name>
    <dbReference type="NCBI Taxonomy" id="38744"/>
    <lineage>
        <taxon>Eukaryota</taxon>
        <taxon>Metazoa</taxon>
        <taxon>Spiralia</taxon>
        <taxon>Lophotrochozoa</taxon>
        <taxon>Platyhelminthes</taxon>
        <taxon>Trematoda</taxon>
        <taxon>Digenea</taxon>
        <taxon>Strigeidida</taxon>
        <taxon>Schistosomatoidea</taxon>
        <taxon>Schistosomatidae</taxon>
        <taxon>Schistosoma</taxon>
    </lineage>
</organism>
<dbReference type="InterPro" id="IPR020894">
    <property type="entry name" value="Cadherin_CS"/>
</dbReference>
<dbReference type="SMART" id="SM00112">
    <property type="entry name" value="CA"/>
    <property type="match status" value="1"/>
</dbReference>
<dbReference type="PANTHER" id="PTHR24028">
    <property type="entry name" value="CADHERIN-87A"/>
    <property type="match status" value="1"/>
</dbReference>
<keyword evidence="3" id="KW-0677">Repeat</keyword>
<feature type="domain" description="Cadherin" evidence="10">
    <location>
        <begin position="61"/>
        <end position="148"/>
    </location>
</feature>
<dbReference type="PROSITE" id="PS00232">
    <property type="entry name" value="CADHERIN_1"/>
    <property type="match status" value="2"/>
</dbReference>
<keyword evidence="5 9" id="KW-1133">Transmembrane helix</keyword>
<evidence type="ECO:0000256" key="3">
    <source>
        <dbReference type="ARBA" id="ARBA00022737"/>
    </source>
</evidence>
<dbReference type="Proteomes" id="UP001292079">
    <property type="component" value="Unassembled WGS sequence"/>
</dbReference>
<dbReference type="EMBL" id="JALJAT010000005">
    <property type="protein sequence ID" value="KAK4469831.1"/>
    <property type="molecule type" value="Genomic_DNA"/>
</dbReference>
<dbReference type="InterPro" id="IPR015919">
    <property type="entry name" value="Cadherin-like_sf"/>
</dbReference>
<dbReference type="GO" id="GO:0005886">
    <property type="term" value="C:plasma membrane"/>
    <property type="evidence" value="ECO:0007669"/>
    <property type="project" value="InterPro"/>
</dbReference>
<evidence type="ECO:0000256" key="1">
    <source>
        <dbReference type="ARBA" id="ARBA00004167"/>
    </source>
</evidence>
<feature type="transmembrane region" description="Helical" evidence="9">
    <location>
        <begin position="333"/>
        <end position="358"/>
    </location>
</feature>
<comment type="caution">
    <text evidence="11">The sequence shown here is derived from an EMBL/GenBank/DDBJ whole genome shotgun (WGS) entry which is preliminary data.</text>
</comment>
<feature type="domain" description="Cadherin" evidence="10">
    <location>
        <begin position="152"/>
        <end position="279"/>
    </location>
</feature>
<dbReference type="InterPro" id="IPR002126">
    <property type="entry name" value="Cadherin-like_dom"/>
</dbReference>
<evidence type="ECO:0000313" key="11">
    <source>
        <dbReference type="EMBL" id="KAK4469831.1"/>
    </source>
</evidence>
<dbReference type="SUPFAM" id="SSF49313">
    <property type="entry name" value="Cadherin-like"/>
    <property type="match status" value="2"/>
</dbReference>